<dbReference type="InterPro" id="IPR050309">
    <property type="entry name" value="Type-B_Carboxylest/Lipase"/>
</dbReference>
<reference evidence="6" key="1">
    <citation type="journal article" date="2019" name="Int. J. Syst. Evol. Microbiol.">
        <title>The Global Catalogue of Microorganisms (GCM) 10K type strain sequencing project: providing services to taxonomists for standard genome sequencing and annotation.</title>
        <authorList>
            <consortium name="The Broad Institute Genomics Platform"/>
            <consortium name="The Broad Institute Genome Sequencing Center for Infectious Disease"/>
            <person name="Wu L."/>
            <person name="Ma J."/>
        </authorList>
    </citation>
    <scope>NUCLEOTIDE SEQUENCE [LARGE SCALE GENOMIC DNA]</scope>
    <source>
        <strain evidence="6">JCM 17591</strain>
    </source>
</reference>
<dbReference type="InterPro" id="IPR002018">
    <property type="entry name" value="CarbesteraseB"/>
</dbReference>
<dbReference type="SUPFAM" id="SSF53474">
    <property type="entry name" value="alpha/beta-Hydrolases"/>
    <property type="match status" value="1"/>
</dbReference>
<dbReference type="RefSeq" id="WP_344752480.1">
    <property type="nucleotide sequence ID" value="NZ_BAABBW010000002.1"/>
</dbReference>
<feature type="domain" description="Carboxylesterase type B" evidence="4">
    <location>
        <begin position="13"/>
        <end position="480"/>
    </location>
</feature>
<dbReference type="EC" id="3.1.1.-" evidence="3"/>
<name>A0ABP7ZWU7_9MICO</name>
<proteinExistence type="inferred from homology"/>
<gene>
    <name evidence="5" type="ORF">GCM10022287_12890</name>
</gene>
<comment type="similarity">
    <text evidence="1 3">Belongs to the type-B carboxylesterase/lipase family.</text>
</comment>
<evidence type="ECO:0000313" key="6">
    <source>
        <dbReference type="Proteomes" id="UP001501079"/>
    </source>
</evidence>
<dbReference type="Pfam" id="PF00135">
    <property type="entry name" value="COesterase"/>
    <property type="match status" value="1"/>
</dbReference>
<evidence type="ECO:0000259" key="4">
    <source>
        <dbReference type="Pfam" id="PF00135"/>
    </source>
</evidence>
<dbReference type="PROSITE" id="PS00122">
    <property type="entry name" value="CARBOXYLESTERASE_B_1"/>
    <property type="match status" value="1"/>
</dbReference>
<dbReference type="Proteomes" id="UP001501079">
    <property type="component" value="Unassembled WGS sequence"/>
</dbReference>
<dbReference type="InterPro" id="IPR029058">
    <property type="entry name" value="AB_hydrolase_fold"/>
</dbReference>
<evidence type="ECO:0000256" key="2">
    <source>
        <dbReference type="ARBA" id="ARBA00022801"/>
    </source>
</evidence>
<sequence>MISNARPRMAPGPEVHCAAGEFRGRRSGDVEFWKGIRYAQAPTGELRWCAPRPAAPISADTVRFGAAALQSPNRVIRLGDGVRLDEDCLFLNVWRPAGHEGEPLPVMVWIHGGAYALGSGSQPLYDGCRFAAAQGAIVVTLNYRLGAFGFLELSSLDGGAGFDGNLGMRDVLLALRWVRDNIAAFGGDAARVTVAGESSGAAIIGALLTCGSARGLFARAIMQSAPAASMYGTERAAAVAARFVRRLGLEPRDASSLRDIPAQRILEASSGLYSEVPAAAPGRLAFAPVIDGELLPEAPIRVLSRGGGAPVPLIVGTNRDEASIFRLMRSPILPITTAQLRRMVDELRDEQPEAQLPGVEHILRAYASSGRRSGLDIARDLAFCLPTMWIAEGHAAIADTWLYRFDHVAPLLRMTGLGATHGSELPYVWGNLGPASELGRTRVARRVSVRTQARWGAFLRGQSPDVEGAPNWRPVDARRASLVIGHLDQEAEDLDASSRAVWGDGVFGFL</sequence>
<organism evidence="5 6">
    <name type="scientific">Gryllotalpicola koreensis</name>
    <dbReference type="NCBI Taxonomy" id="993086"/>
    <lineage>
        <taxon>Bacteria</taxon>
        <taxon>Bacillati</taxon>
        <taxon>Actinomycetota</taxon>
        <taxon>Actinomycetes</taxon>
        <taxon>Micrococcales</taxon>
        <taxon>Microbacteriaceae</taxon>
        <taxon>Gryllotalpicola</taxon>
    </lineage>
</organism>
<evidence type="ECO:0000313" key="5">
    <source>
        <dbReference type="EMBL" id="GAA4172274.1"/>
    </source>
</evidence>
<keyword evidence="6" id="KW-1185">Reference proteome</keyword>
<dbReference type="InterPro" id="IPR019819">
    <property type="entry name" value="Carboxylesterase_B_CS"/>
</dbReference>
<dbReference type="Gene3D" id="3.40.50.1820">
    <property type="entry name" value="alpha/beta hydrolase"/>
    <property type="match status" value="1"/>
</dbReference>
<dbReference type="PANTHER" id="PTHR11559">
    <property type="entry name" value="CARBOXYLESTERASE"/>
    <property type="match status" value="1"/>
</dbReference>
<evidence type="ECO:0000256" key="1">
    <source>
        <dbReference type="ARBA" id="ARBA00005964"/>
    </source>
</evidence>
<evidence type="ECO:0000256" key="3">
    <source>
        <dbReference type="RuleBase" id="RU361235"/>
    </source>
</evidence>
<comment type="caution">
    <text evidence="5">The sequence shown here is derived from an EMBL/GenBank/DDBJ whole genome shotgun (WGS) entry which is preliminary data.</text>
</comment>
<dbReference type="EMBL" id="BAABBW010000002">
    <property type="protein sequence ID" value="GAA4172274.1"/>
    <property type="molecule type" value="Genomic_DNA"/>
</dbReference>
<dbReference type="PROSITE" id="PS00941">
    <property type="entry name" value="CARBOXYLESTERASE_B_2"/>
    <property type="match status" value="1"/>
</dbReference>
<dbReference type="InterPro" id="IPR019826">
    <property type="entry name" value="Carboxylesterase_B_AS"/>
</dbReference>
<accession>A0ABP7ZWU7</accession>
<protein>
    <recommendedName>
        <fullName evidence="3">Carboxylic ester hydrolase</fullName>
        <ecNumber evidence="3">3.1.1.-</ecNumber>
    </recommendedName>
</protein>
<keyword evidence="2 3" id="KW-0378">Hydrolase</keyword>